<comment type="caution">
    <text evidence="2">The sequence shown here is derived from an EMBL/GenBank/DDBJ whole genome shotgun (WGS) entry which is preliminary data.</text>
</comment>
<dbReference type="Proteomes" id="UP000653305">
    <property type="component" value="Unassembled WGS sequence"/>
</dbReference>
<keyword evidence="3" id="KW-1185">Reference proteome</keyword>
<dbReference type="AlphaFoldDB" id="A0A830CYK1"/>
<name>A0A830CYK1_9LAMI</name>
<evidence type="ECO:0000256" key="1">
    <source>
        <dbReference type="SAM" id="Phobius"/>
    </source>
</evidence>
<proteinExistence type="predicted"/>
<keyword evidence="1" id="KW-1133">Transmembrane helix</keyword>
<reference evidence="2" key="1">
    <citation type="submission" date="2020-07" db="EMBL/GenBank/DDBJ databases">
        <title>Ethylene signaling mediates host invasion by parasitic plants.</title>
        <authorList>
            <person name="Yoshida S."/>
        </authorList>
    </citation>
    <scope>NUCLEOTIDE SEQUENCE</scope>
    <source>
        <strain evidence="2">Okayama</strain>
    </source>
</reference>
<sequence>MFLFIMISHKIPRLYLFDVNPKTTTSEFVLSIPVKVLNGLSILIYLGVLFSFVTFGWSQSKVLLMCLKPIGTNSFVYTITWLGQMASI</sequence>
<gene>
    <name evidence="2" type="ORF">PHJA_002577600</name>
</gene>
<feature type="transmembrane region" description="Helical" evidence="1">
    <location>
        <begin position="36"/>
        <end position="58"/>
    </location>
</feature>
<keyword evidence="1" id="KW-0472">Membrane</keyword>
<evidence type="ECO:0000313" key="2">
    <source>
        <dbReference type="EMBL" id="GFQ04337.1"/>
    </source>
</evidence>
<evidence type="ECO:0000313" key="3">
    <source>
        <dbReference type="Proteomes" id="UP000653305"/>
    </source>
</evidence>
<protein>
    <submittedName>
        <fullName evidence="2">Uncharacterized protein</fullName>
    </submittedName>
</protein>
<dbReference type="EMBL" id="BMAC01000932">
    <property type="protein sequence ID" value="GFQ04337.1"/>
    <property type="molecule type" value="Genomic_DNA"/>
</dbReference>
<accession>A0A830CYK1</accession>
<keyword evidence="1" id="KW-0812">Transmembrane</keyword>
<organism evidence="2 3">
    <name type="scientific">Phtheirospermum japonicum</name>
    <dbReference type="NCBI Taxonomy" id="374723"/>
    <lineage>
        <taxon>Eukaryota</taxon>
        <taxon>Viridiplantae</taxon>
        <taxon>Streptophyta</taxon>
        <taxon>Embryophyta</taxon>
        <taxon>Tracheophyta</taxon>
        <taxon>Spermatophyta</taxon>
        <taxon>Magnoliopsida</taxon>
        <taxon>eudicotyledons</taxon>
        <taxon>Gunneridae</taxon>
        <taxon>Pentapetalae</taxon>
        <taxon>asterids</taxon>
        <taxon>lamiids</taxon>
        <taxon>Lamiales</taxon>
        <taxon>Orobanchaceae</taxon>
        <taxon>Orobanchaceae incertae sedis</taxon>
        <taxon>Phtheirospermum</taxon>
    </lineage>
</organism>